<reference evidence="1" key="1">
    <citation type="submission" date="2025-08" db="UniProtKB">
        <authorList>
            <consortium name="Ensembl"/>
        </authorList>
    </citation>
    <scope>IDENTIFICATION</scope>
</reference>
<name>A0A2K6DKT1_MACNE</name>
<accession>A0A2K6DKT1</accession>
<dbReference type="OMA" id="MPNGPFE"/>
<evidence type="ECO:0000313" key="1">
    <source>
        <dbReference type="Ensembl" id="ENSMNEP00000036503.1"/>
    </source>
</evidence>
<organism evidence="1 2">
    <name type="scientific">Macaca nemestrina</name>
    <name type="common">Pig-tailed macaque</name>
    <dbReference type="NCBI Taxonomy" id="9545"/>
    <lineage>
        <taxon>Eukaryota</taxon>
        <taxon>Metazoa</taxon>
        <taxon>Chordata</taxon>
        <taxon>Craniata</taxon>
        <taxon>Vertebrata</taxon>
        <taxon>Euteleostomi</taxon>
        <taxon>Mammalia</taxon>
        <taxon>Eutheria</taxon>
        <taxon>Euarchontoglires</taxon>
        <taxon>Primates</taxon>
        <taxon>Haplorrhini</taxon>
        <taxon>Catarrhini</taxon>
        <taxon>Cercopithecidae</taxon>
        <taxon>Cercopithecinae</taxon>
        <taxon>Macaca</taxon>
    </lineage>
</organism>
<dbReference type="GeneTree" id="ENSGT00860000135708"/>
<evidence type="ECO:0000313" key="2">
    <source>
        <dbReference type="Proteomes" id="UP000233120"/>
    </source>
</evidence>
<dbReference type="AlphaFoldDB" id="A0A2K6DKT1"/>
<reference evidence="1" key="2">
    <citation type="submission" date="2025-09" db="UniProtKB">
        <authorList>
            <consortium name="Ensembl"/>
        </authorList>
    </citation>
    <scope>IDENTIFICATION</scope>
</reference>
<sequence>MDHKARLPAGTRVFHISCVIGSVTPIRLGDGKAEPPSACRAHLVQTSPPRGCCSHFCTFPRLGLCSLSCVSQAQGSQAWQSLCLEASMPNGPFERISWSFLSELPGLRALGRSLRSWRSAGGLVALSWLLECGARAGGTGDLLLGLVVPAAGKGQLV</sequence>
<proteinExistence type="predicted"/>
<keyword evidence="2" id="KW-1185">Reference proteome</keyword>
<dbReference type="Ensembl" id="ENSMNET00000060968.1">
    <property type="protein sequence ID" value="ENSMNEP00000036503.1"/>
    <property type="gene ID" value="ENSMNEG00000041372.1"/>
</dbReference>
<protein>
    <submittedName>
        <fullName evidence="1">Uncharacterized protein</fullName>
    </submittedName>
</protein>
<dbReference type="Proteomes" id="UP000233120">
    <property type="component" value="Unassembled WGS sequence"/>
</dbReference>